<evidence type="ECO:0000256" key="1">
    <source>
        <dbReference type="ARBA" id="ARBA00022723"/>
    </source>
</evidence>
<evidence type="ECO:0000259" key="2">
    <source>
        <dbReference type="Pfam" id="PF07883"/>
    </source>
</evidence>
<dbReference type="InterPro" id="IPR013096">
    <property type="entry name" value="Cupin_2"/>
</dbReference>
<dbReference type="Proteomes" id="UP001580407">
    <property type="component" value="Unassembled WGS sequence"/>
</dbReference>
<reference evidence="3 4" key="1">
    <citation type="submission" date="2024-09" db="EMBL/GenBank/DDBJ databases">
        <authorList>
            <person name="Ruan L."/>
        </authorList>
    </citation>
    <scope>NUCLEOTIDE SEQUENCE [LARGE SCALE GENOMIC DNA]</scope>
    <source>
        <strain evidence="3 4">D33</strain>
    </source>
</reference>
<gene>
    <name evidence="3" type="ORF">ACE3NQ_03350</name>
</gene>
<proteinExistence type="predicted"/>
<feature type="domain" description="Cupin type-2" evidence="2">
    <location>
        <begin position="34"/>
        <end position="100"/>
    </location>
</feature>
<dbReference type="RefSeq" id="WP_375523791.1">
    <property type="nucleotide sequence ID" value="NZ_JBHILM010000003.1"/>
</dbReference>
<dbReference type="PANTHER" id="PTHR35848">
    <property type="entry name" value="OXALATE-BINDING PROTEIN"/>
    <property type="match status" value="1"/>
</dbReference>
<organism evidence="3 4">
    <name type="scientific">Paenibacillus terreus</name>
    <dbReference type="NCBI Taxonomy" id="1387834"/>
    <lineage>
        <taxon>Bacteria</taxon>
        <taxon>Bacillati</taxon>
        <taxon>Bacillota</taxon>
        <taxon>Bacilli</taxon>
        <taxon>Bacillales</taxon>
        <taxon>Paenibacillaceae</taxon>
        <taxon>Paenibacillus</taxon>
    </lineage>
</organism>
<keyword evidence="4" id="KW-1185">Reference proteome</keyword>
<dbReference type="EMBL" id="JBHILM010000003">
    <property type="protein sequence ID" value="MFB5679956.1"/>
    <property type="molecule type" value="Genomic_DNA"/>
</dbReference>
<protein>
    <submittedName>
        <fullName evidence="3">Cupin domain-containing protein</fullName>
    </submittedName>
</protein>
<dbReference type="InterPro" id="IPR014710">
    <property type="entry name" value="RmlC-like_jellyroll"/>
</dbReference>
<dbReference type="SUPFAM" id="SSF51182">
    <property type="entry name" value="RmlC-like cupins"/>
    <property type="match status" value="1"/>
</dbReference>
<evidence type="ECO:0000313" key="3">
    <source>
        <dbReference type="EMBL" id="MFB5679956.1"/>
    </source>
</evidence>
<dbReference type="Pfam" id="PF07883">
    <property type="entry name" value="Cupin_2"/>
    <property type="match status" value="1"/>
</dbReference>
<accession>A0ABV5B2P9</accession>
<name>A0ABV5B2P9_9BACL</name>
<evidence type="ECO:0000313" key="4">
    <source>
        <dbReference type="Proteomes" id="UP001580407"/>
    </source>
</evidence>
<keyword evidence="1" id="KW-0479">Metal-binding</keyword>
<dbReference type="PANTHER" id="PTHR35848:SF6">
    <property type="entry name" value="CUPIN TYPE-2 DOMAIN-CONTAINING PROTEIN"/>
    <property type="match status" value="1"/>
</dbReference>
<dbReference type="Gene3D" id="2.60.120.10">
    <property type="entry name" value="Jelly Rolls"/>
    <property type="match status" value="1"/>
</dbReference>
<sequence>MKKIARNQYEQFNDEHFTKKILFKQGKTVVFTLSFRPGQQLPAHRHPGSHLYLTVLEGGGTLTIDGIDTDVAKGDAVHCEGEEEFSFRNTGAESAILYVVLNHIPDERYAQDF</sequence>
<dbReference type="InterPro" id="IPR051610">
    <property type="entry name" value="GPI/OXD"/>
</dbReference>
<dbReference type="InterPro" id="IPR011051">
    <property type="entry name" value="RmlC_Cupin_sf"/>
</dbReference>
<comment type="caution">
    <text evidence="3">The sequence shown here is derived from an EMBL/GenBank/DDBJ whole genome shotgun (WGS) entry which is preliminary data.</text>
</comment>